<dbReference type="Gene3D" id="1.10.630.10">
    <property type="entry name" value="Cytochrome P450"/>
    <property type="match status" value="1"/>
</dbReference>
<comment type="similarity">
    <text evidence="2 9">Belongs to the cytochrome P450 family.</text>
</comment>
<sequence>MHQSYILLGWVVVATVLFQIASLVVRRKRYNALAKAWGCGDVPYLTNMGFLGLSHLNRMVAADEAQLFPDEMQDWHNQMCKSTGRTCATFKTTFLGQTSYFTSDPKNIQALLATKFGDFDLGSTRRGNLIATLGDGIFVQDGTPWEHSRALLRPNFVRSQVSDLQLEERHMQHLFKALPIQSDGWTRAVDLKTLFFRLTIDTSTEFLFGESVGSLSSNVSQAGKDESLFSRHFDSAQSHLAQRSRLGDRYWLHNPRNFKKDNEVVNKFVDHYVKLALMKGQTQEKLEEGKYVMLEELAQQTRDPEELRGQLLNILLAGRDTTASLLSWLFHILAKDPDAYAKLRGAIIDTFGTYSAPQEINFSTLKGCKTLQNYLNEALRLWPVVPVNARRSNKATTLPTGGGPNGTSPVFVPPQMEIVYSVHVTHNRADIWGEDAHLFKPERFESRRPNWDYIPFNGGPRICLGQQLALTTAGYVVVRLIQRFDKMQGVGSWVNERPKSNLGLTNAPGDGVVVRLHAADE</sequence>
<dbReference type="EMBL" id="MU006027">
    <property type="protein sequence ID" value="KAF2857784.1"/>
    <property type="molecule type" value="Genomic_DNA"/>
</dbReference>
<dbReference type="GO" id="GO:0016712">
    <property type="term" value="F:oxidoreductase activity, acting on paired donors, with incorporation or reduction of molecular oxygen, reduced flavin or flavoprotein as one donor, and incorporation of one atom of oxygen"/>
    <property type="evidence" value="ECO:0007669"/>
    <property type="project" value="InterPro"/>
</dbReference>
<dbReference type="GO" id="GO:0005506">
    <property type="term" value="F:iron ion binding"/>
    <property type="evidence" value="ECO:0007669"/>
    <property type="project" value="InterPro"/>
</dbReference>
<accession>A0A6A7BRF2</accession>
<keyword evidence="10" id="KW-1133">Transmembrane helix</keyword>
<dbReference type="PANTHER" id="PTHR24287:SF1">
    <property type="entry name" value="P450, PUTATIVE (EUROFUNG)-RELATED"/>
    <property type="match status" value="1"/>
</dbReference>
<reference evidence="11" key="1">
    <citation type="journal article" date="2020" name="Stud. Mycol.">
        <title>101 Dothideomycetes genomes: a test case for predicting lifestyles and emergence of pathogens.</title>
        <authorList>
            <person name="Haridas S."/>
            <person name="Albert R."/>
            <person name="Binder M."/>
            <person name="Bloem J."/>
            <person name="Labutti K."/>
            <person name="Salamov A."/>
            <person name="Andreopoulos B."/>
            <person name="Baker S."/>
            <person name="Barry K."/>
            <person name="Bills G."/>
            <person name="Bluhm B."/>
            <person name="Cannon C."/>
            <person name="Castanera R."/>
            <person name="Culley D."/>
            <person name="Daum C."/>
            <person name="Ezra D."/>
            <person name="Gonzalez J."/>
            <person name="Henrissat B."/>
            <person name="Kuo A."/>
            <person name="Liang C."/>
            <person name="Lipzen A."/>
            <person name="Lutzoni F."/>
            <person name="Magnuson J."/>
            <person name="Mondo S."/>
            <person name="Nolan M."/>
            <person name="Ohm R."/>
            <person name="Pangilinan J."/>
            <person name="Park H.-J."/>
            <person name="Ramirez L."/>
            <person name="Alfaro M."/>
            <person name="Sun H."/>
            <person name="Tritt A."/>
            <person name="Yoshinaga Y."/>
            <person name="Zwiers L.-H."/>
            <person name="Turgeon B."/>
            <person name="Goodwin S."/>
            <person name="Spatafora J."/>
            <person name="Crous P."/>
            <person name="Grigoriev I."/>
        </authorList>
    </citation>
    <scope>NUCLEOTIDE SEQUENCE</scope>
    <source>
        <strain evidence="11">CBS 480.64</strain>
    </source>
</reference>
<protein>
    <submittedName>
        <fullName evidence="11">Putative P450 monooxygenase</fullName>
    </submittedName>
</protein>
<keyword evidence="5 9" id="KW-0560">Oxidoreductase</keyword>
<dbReference type="PANTHER" id="PTHR24287">
    <property type="entry name" value="P450, PUTATIVE (EUROFUNG)-RELATED"/>
    <property type="match status" value="1"/>
</dbReference>
<evidence type="ECO:0000256" key="8">
    <source>
        <dbReference type="PIRSR" id="PIRSR602402-1"/>
    </source>
</evidence>
<dbReference type="SUPFAM" id="SSF48264">
    <property type="entry name" value="Cytochrome P450"/>
    <property type="match status" value="1"/>
</dbReference>
<dbReference type="AlphaFoldDB" id="A0A6A7BRF2"/>
<keyword evidence="12" id="KW-1185">Reference proteome</keyword>
<evidence type="ECO:0000256" key="9">
    <source>
        <dbReference type="RuleBase" id="RU000461"/>
    </source>
</evidence>
<dbReference type="OrthoDB" id="1470350at2759"/>
<dbReference type="PRINTS" id="PR01239">
    <property type="entry name" value="EP450IICYP52"/>
</dbReference>
<feature type="transmembrane region" description="Helical" evidence="10">
    <location>
        <begin position="6"/>
        <end position="25"/>
    </location>
</feature>
<keyword evidence="10" id="KW-0812">Transmembrane</keyword>
<evidence type="ECO:0000256" key="10">
    <source>
        <dbReference type="SAM" id="Phobius"/>
    </source>
</evidence>
<dbReference type="PRINTS" id="PR00464">
    <property type="entry name" value="EP450II"/>
</dbReference>
<evidence type="ECO:0000256" key="3">
    <source>
        <dbReference type="ARBA" id="ARBA00022617"/>
    </source>
</evidence>
<dbReference type="InterPro" id="IPR036396">
    <property type="entry name" value="Cyt_P450_sf"/>
</dbReference>
<dbReference type="InterPro" id="IPR047146">
    <property type="entry name" value="Cyt_P450_E_CYP52_fungi"/>
</dbReference>
<keyword evidence="4 8" id="KW-0479">Metal-binding</keyword>
<proteinExistence type="inferred from homology"/>
<dbReference type="InterPro" id="IPR001128">
    <property type="entry name" value="Cyt_P450"/>
</dbReference>
<organism evidence="11 12">
    <name type="scientific">Piedraia hortae CBS 480.64</name>
    <dbReference type="NCBI Taxonomy" id="1314780"/>
    <lineage>
        <taxon>Eukaryota</taxon>
        <taxon>Fungi</taxon>
        <taxon>Dikarya</taxon>
        <taxon>Ascomycota</taxon>
        <taxon>Pezizomycotina</taxon>
        <taxon>Dothideomycetes</taxon>
        <taxon>Dothideomycetidae</taxon>
        <taxon>Capnodiales</taxon>
        <taxon>Piedraiaceae</taxon>
        <taxon>Piedraia</taxon>
    </lineage>
</organism>
<keyword evidence="3 8" id="KW-0349">Heme</keyword>
<feature type="binding site" description="axial binding residue" evidence="8">
    <location>
        <position position="463"/>
    </location>
    <ligand>
        <name>heme</name>
        <dbReference type="ChEBI" id="CHEBI:30413"/>
    </ligand>
    <ligandPart>
        <name>Fe</name>
        <dbReference type="ChEBI" id="CHEBI:18248"/>
    </ligandPart>
</feature>
<evidence type="ECO:0000256" key="2">
    <source>
        <dbReference type="ARBA" id="ARBA00010617"/>
    </source>
</evidence>
<name>A0A6A7BRF2_9PEZI</name>
<dbReference type="PROSITE" id="PS00086">
    <property type="entry name" value="CYTOCHROME_P450"/>
    <property type="match status" value="1"/>
</dbReference>
<evidence type="ECO:0000256" key="7">
    <source>
        <dbReference type="ARBA" id="ARBA00023033"/>
    </source>
</evidence>
<evidence type="ECO:0000313" key="12">
    <source>
        <dbReference type="Proteomes" id="UP000799421"/>
    </source>
</evidence>
<evidence type="ECO:0000256" key="1">
    <source>
        <dbReference type="ARBA" id="ARBA00001971"/>
    </source>
</evidence>
<dbReference type="InterPro" id="IPR002974">
    <property type="entry name" value="Cyt_P450_E_CYP52_ascomycetes"/>
</dbReference>
<dbReference type="PRINTS" id="PR00385">
    <property type="entry name" value="P450"/>
</dbReference>
<dbReference type="Proteomes" id="UP000799421">
    <property type="component" value="Unassembled WGS sequence"/>
</dbReference>
<evidence type="ECO:0000256" key="6">
    <source>
        <dbReference type="ARBA" id="ARBA00023004"/>
    </source>
</evidence>
<keyword evidence="10" id="KW-0472">Membrane</keyword>
<dbReference type="InterPro" id="IPR017972">
    <property type="entry name" value="Cyt_P450_CS"/>
</dbReference>
<comment type="cofactor">
    <cofactor evidence="1 8">
        <name>heme</name>
        <dbReference type="ChEBI" id="CHEBI:30413"/>
    </cofactor>
</comment>
<dbReference type="InterPro" id="IPR002402">
    <property type="entry name" value="Cyt_P450_E_grp-II"/>
</dbReference>
<evidence type="ECO:0000313" key="11">
    <source>
        <dbReference type="EMBL" id="KAF2857784.1"/>
    </source>
</evidence>
<dbReference type="GO" id="GO:0020037">
    <property type="term" value="F:heme binding"/>
    <property type="evidence" value="ECO:0007669"/>
    <property type="project" value="InterPro"/>
</dbReference>
<evidence type="ECO:0000256" key="5">
    <source>
        <dbReference type="ARBA" id="ARBA00023002"/>
    </source>
</evidence>
<evidence type="ECO:0000256" key="4">
    <source>
        <dbReference type="ARBA" id="ARBA00022723"/>
    </source>
</evidence>
<dbReference type="CDD" id="cd11063">
    <property type="entry name" value="CYP52"/>
    <property type="match status" value="1"/>
</dbReference>
<keyword evidence="7 9" id="KW-0503">Monooxygenase</keyword>
<gene>
    <name evidence="11" type="ORF">K470DRAFT_237662</name>
</gene>
<dbReference type="Pfam" id="PF00067">
    <property type="entry name" value="p450"/>
    <property type="match status" value="1"/>
</dbReference>
<keyword evidence="6 8" id="KW-0408">Iron</keyword>